<keyword evidence="1" id="KW-0436">Ligase</keyword>
<dbReference type="InterPro" id="IPR016102">
    <property type="entry name" value="Succinyl-CoA_synth-like"/>
</dbReference>
<dbReference type="GO" id="GO:0006104">
    <property type="term" value="P:succinyl-CoA metabolic process"/>
    <property type="evidence" value="ECO:0007669"/>
    <property type="project" value="TreeGrafter"/>
</dbReference>
<dbReference type="Gene3D" id="3.30.1490.20">
    <property type="entry name" value="ATP-grasp fold, A domain"/>
    <property type="match status" value="1"/>
</dbReference>
<comment type="catalytic activity">
    <reaction evidence="4">
        <text>oxaloacetate + acetyl-CoA + ADP + phosphate = citrate + ATP + CoA</text>
        <dbReference type="Rhea" id="RHEA:21160"/>
        <dbReference type="ChEBI" id="CHEBI:16452"/>
        <dbReference type="ChEBI" id="CHEBI:16947"/>
        <dbReference type="ChEBI" id="CHEBI:30616"/>
        <dbReference type="ChEBI" id="CHEBI:43474"/>
        <dbReference type="ChEBI" id="CHEBI:57287"/>
        <dbReference type="ChEBI" id="CHEBI:57288"/>
        <dbReference type="ChEBI" id="CHEBI:456216"/>
        <dbReference type="EC" id="2.3.3.8"/>
    </reaction>
</comment>
<dbReference type="Gene3D" id="3.40.50.261">
    <property type="entry name" value="Succinyl-CoA synthetase domains"/>
    <property type="match status" value="1"/>
</dbReference>
<dbReference type="PANTHER" id="PTHR11815">
    <property type="entry name" value="SUCCINYL-COA SYNTHETASE BETA CHAIN"/>
    <property type="match status" value="1"/>
</dbReference>
<dbReference type="InterPro" id="IPR032263">
    <property type="entry name" value="Citrate-bd"/>
</dbReference>
<dbReference type="EMBL" id="MFEN01000060">
    <property type="protein sequence ID" value="OGE82911.1"/>
    <property type="molecule type" value="Genomic_DNA"/>
</dbReference>
<dbReference type="GO" id="GO:0006099">
    <property type="term" value="P:tricarboxylic acid cycle"/>
    <property type="evidence" value="ECO:0007669"/>
    <property type="project" value="InterPro"/>
</dbReference>
<keyword evidence="3" id="KW-0808">Transferase</keyword>
<evidence type="ECO:0000259" key="5">
    <source>
        <dbReference type="Pfam" id="PF08442"/>
    </source>
</evidence>
<reference evidence="7 8" key="1">
    <citation type="journal article" date="2016" name="Nat. Commun.">
        <title>Thousands of microbial genomes shed light on interconnected biogeochemical processes in an aquifer system.</title>
        <authorList>
            <person name="Anantharaman K."/>
            <person name="Brown C.T."/>
            <person name="Hug L.A."/>
            <person name="Sharon I."/>
            <person name="Castelle C.J."/>
            <person name="Probst A.J."/>
            <person name="Thomas B.C."/>
            <person name="Singh A."/>
            <person name="Wilkins M.J."/>
            <person name="Karaoz U."/>
            <person name="Brodie E.L."/>
            <person name="Williams K.H."/>
            <person name="Hubbard S.S."/>
            <person name="Banfield J.F."/>
        </authorList>
    </citation>
    <scope>NUCLEOTIDE SEQUENCE [LARGE SCALE GENOMIC DNA]</scope>
</reference>
<dbReference type="GO" id="GO:0004775">
    <property type="term" value="F:succinate-CoA ligase (ADP-forming) activity"/>
    <property type="evidence" value="ECO:0007669"/>
    <property type="project" value="TreeGrafter"/>
</dbReference>
<evidence type="ECO:0000313" key="8">
    <source>
        <dbReference type="Proteomes" id="UP000176339"/>
    </source>
</evidence>
<dbReference type="InterPro" id="IPR005809">
    <property type="entry name" value="Succ_CoA_ligase-like_bsu"/>
</dbReference>
<feature type="domain" description="ATP-citrate synthase citrate-binding" evidence="6">
    <location>
        <begin position="210"/>
        <end position="348"/>
    </location>
</feature>
<dbReference type="InterPro" id="IPR013815">
    <property type="entry name" value="ATP_grasp_subdomain_1"/>
</dbReference>
<sequence length="358" mass="39403">MRLYEYQGKELFKKYGIDVPKGELIKLGETKTFIGPAVLKAQVLSGDRKKYGGIIIAEESDVGSGISKLLNAEINGEAVNAVLVEEIIDTQIQYYVSISYDTITRGPILALNTAGGSGIDAAKTYPMDITQGEIPEVELDRILRDAGFVAEDIRGLTDIIQKLWKLFIAEYALLAEINPIFKTKDGALIAIDSKVIIDDEKVNPNEKRFISMGGDIAILASGGGASMLNMDSLLKYGGRPANYAEYSGNPKADIVTALTKKVLEQKGINALWVIGGTANFTDIYETMSGFVDGLKSLSEKPQYPILIRRDGPRQKEAGEMLRRFSKENGYDMHIYGRELPMEESARMVVELAQKFANR</sequence>
<dbReference type="GO" id="GO:0005524">
    <property type="term" value="F:ATP binding"/>
    <property type="evidence" value="ECO:0007669"/>
    <property type="project" value="InterPro"/>
</dbReference>
<keyword evidence="3" id="KW-0012">Acyltransferase</keyword>
<dbReference type="Proteomes" id="UP000176339">
    <property type="component" value="Unassembled WGS sequence"/>
</dbReference>
<dbReference type="SUPFAM" id="SSF56059">
    <property type="entry name" value="Glutathione synthetase ATP-binding domain-like"/>
    <property type="match status" value="1"/>
</dbReference>
<gene>
    <name evidence="7" type="ORF">A2846_05140</name>
</gene>
<dbReference type="GO" id="GO:0003878">
    <property type="term" value="F:ATP citrate synthase activity"/>
    <property type="evidence" value="ECO:0007669"/>
    <property type="project" value="UniProtKB-EC"/>
</dbReference>
<comment type="caution">
    <text evidence="7">The sequence shown here is derived from an EMBL/GenBank/DDBJ whole genome shotgun (WGS) entry which is preliminary data.</text>
</comment>
<feature type="domain" description="ATP-grasp fold succinyl-CoA synthetase-type" evidence="5">
    <location>
        <begin position="2"/>
        <end position="180"/>
    </location>
</feature>
<name>A0A1F5NZ41_9BACT</name>
<evidence type="ECO:0000256" key="2">
    <source>
        <dbReference type="ARBA" id="ARBA00022741"/>
    </source>
</evidence>
<evidence type="ECO:0000256" key="1">
    <source>
        <dbReference type="ARBA" id="ARBA00022598"/>
    </source>
</evidence>
<dbReference type="InterPro" id="IPR013650">
    <property type="entry name" value="ATP-grasp_succ-CoA_synth-type"/>
</dbReference>
<dbReference type="PANTHER" id="PTHR11815:SF10">
    <property type="entry name" value="SUCCINATE--COA LIGASE [GDP-FORMING] SUBUNIT BETA, MITOCHONDRIAL"/>
    <property type="match status" value="1"/>
</dbReference>
<proteinExistence type="predicted"/>
<dbReference type="AlphaFoldDB" id="A0A1F5NZ41"/>
<evidence type="ECO:0000313" key="7">
    <source>
        <dbReference type="EMBL" id="OGE82911.1"/>
    </source>
</evidence>
<keyword evidence="2" id="KW-0547">Nucleotide-binding</keyword>
<organism evidence="7 8">
    <name type="scientific">Candidatus Doudnabacteria bacterium RIFCSPHIGHO2_01_FULL_49_9</name>
    <dbReference type="NCBI Taxonomy" id="1817827"/>
    <lineage>
        <taxon>Bacteria</taxon>
        <taxon>Candidatus Doudnaibacteriota</taxon>
    </lineage>
</organism>
<evidence type="ECO:0000256" key="4">
    <source>
        <dbReference type="ARBA" id="ARBA00047593"/>
    </source>
</evidence>
<protein>
    <submittedName>
        <fullName evidence="7">Uncharacterized protein</fullName>
    </submittedName>
</protein>
<dbReference type="Pfam" id="PF08442">
    <property type="entry name" value="ATP-grasp_2"/>
    <property type="match status" value="1"/>
</dbReference>
<evidence type="ECO:0000259" key="6">
    <source>
        <dbReference type="Pfam" id="PF16114"/>
    </source>
</evidence>
<dbReference type="Pfam" id="PF16114">
    <property type="entry name" value="Citrate_bind"/>
    <property type="match status" value="1"/>
</dbReference>
<evidence type="ECO:0000256" key="3">
    <source>
        <dbReference type="ARBA" id="ARBA00023315"/>
    </source>
</evidence>
<accession>A0A1F5NZ41</accession>
<dbReference type="Gene3D" id="3.30.470.20">
    <property type="entry name" value="ATP-grasp fold, B domain"/>
    <property type="match status" value="1"/>
</dbReference>
<dbReference type="PIRSF" id="PIRSF001554">
    <property type="entry name" value="SucCS_beta"/>
    <property type="match status" value="1"/>
</dbReference>
<dbReference type="GO" id="GO:0042709">
    <property type="term" value="C:succinate-CoA ligase complex"/>
    <property type="evidence" value="ECO:0007669"/>
    <property type="project" value="TreeGrafter"/>
</dbReference>
<dbReference type="SUPFAM" id="SSF52210">
    <property type="entry name" value="Succinyl-CoA synthetase domains"/>
    <property type="match status" value="1"/>
</dbReference>